<keyword evidence="5" id="KW-0255">Endonuclease</keyword>
<feature type="domain" description="Integrase zinc-binding" evidence="9">
    <location>
        <begin position="271"/>
        <end position="324"/>
    </location>
</feature>
<protein>
    <recommendedName>
        <fullName evidence="1">RNA-directed DNA polymerase</fullName>
        <ecNumber evidence="1">2.7.7.49</ecNumber>
    </recommendedName>
</protein>
<reference evidence="10" key="1">
    <citation type="submission" date="2020-07" db="EMBL/GenBank/DDBJ databases">
        <authorList>
            <person name="Ferguson B K."/>
        </authorList>
    </citation>
    <scope>NUCLEOTIDE SEQUENCE</scope>
    <source>
        <strain evidence="10">L06</strain>
    </source>
</reference>
<evidence type="ECO:0000256" key="6">
    <source>
        <dbReference type="ARBA" id="ARBA00022801"/>
    </source>
</evidence>
<dbReference type="FunFam" id="1.10.340.70:FF:000003">
    <property type="entry name" value="Protein CBG25708"/>
    <property type="match status" value="1"/>
</dbReference>
<dbReference type="InterPro" id="IPR036397">
    <property type="entry name" value="RNaseH_sf"/>
</dbReference>
<dbReference type="GO" id="GO:0003964">
    <property type="term" value="F:RNA-directed DNA polymerase activity"/>
    <property type="evidence" value="ECO:0007669"/>
    <property type="project" value="UniProtKB-KW"/>
</dbReference>
<sequence>MTNYYAKFVKDYATIVAPLYELLKRDNKWLWSRRCCEAFLQIKRKLISSDVLMHYNPELPIKITCDASPYGLGAVLSHILPNNKVKPIAFNSRTLTKAEKGYAQLDREALAIIFAIKSFHQYIYGRHFLLETDHKPLKFIFGPKKGLPVFATNRIQRWAVFLLAYDFDLVHIRGKDNMSADCLSRLLKLSEEEIVVDEFSYLNYIESDIKSRDCNLIRSETATDPILSCILNYVKLGWPHEVEEDLATFKRREHELSIDRGCLMWGYRVIVPRSLRGMMLRELHSSHMGMVRMKALARSYMWWPNLDTDIETVAKTCQLCMENSDNPPRSAPHSWKWPKGPNQQLHIDFFGPLEGKMYLIIIDAFSKWLDVKEMNNITSKATISALEEYFVIWGYCNGTAVLKFGADLNFLCAFSHQRALVMKFLNLNYPAREGSGPFNR</sequence>
<dbReference type="PANTHER" id="PTHR37984">
    <property type="entry name" value="PROTEIN CBG26694"/>
    <property type="match status" value="1"/>
</dbReference>
<keyword evidence="3" id="KW-0548">Nucleotidyltransferase</keyword>
<dbReference type="Pfam" id="PF17921">
    <property type="entry name" value="Integrase_H2C2"/>
    <property type="match status" value="1"/>
</dbReference>
<organism evidence="10">
    <name type="scientific">Bracon brevicornis</name>
    <dbReference type="NCBI Taxonomy" id="1563983"/>
    <lineage>
        <taxon>Eukaryota</taxon>
        <taxon>Metazoa</taxon>
        <taxon>Ecdysozoa</taxon>
        <taxon>Arthropoda</taxon>
        <taxon>Hexapoda</taxon>
        <taxon>Insecta</taxon>
        <taxon>Pterygota</taxon>
        <taxon>Neoptera</taxon>
        <taxon>Endopterygota</taxon>
        <taxon>Hymenoptera</taxon>
        <taxon>Apocrita</taxon>
        <taxon>Ichneumonoidea</taxon>
        <taxon>Braconidae</taxon>
        <taxon>Braconinae</taxon>
        <taxon>Bracon</taxon>
    </lineage>
</organism>
<dbReference type="FunFam" id="3.30.70.270:FF:000020">
    <property type="entry name" value="Transposon Tf2-6 polyprotein-like Protein"/>
    <property type="match status" value="1"/>
</dbReference>
<dbReference type="GO" id="GO:0016787">
    <property type="term" value="F:hydrolase activity"/>
    <property type="evidence" value="ECO:0007669"/>
    <property type="project" value="UniProtKB-KW"/>
</dbReference>
<dbReference type="InterPro" id="IPR041588">
    <property type="entry name" value="Integrase_H2C2"/>
</dbReference>
<dbReference type="GO" id="GO:0042575">
    <property type="term" value="C:DNA polymerase complex"/>
    <property type="evidence" value="ECO:0007669"/>
    <property type="project" value="UniProtKB-ARBA"/>
</dbReference>
<evidence type="ECO:0000256" key="4">
    <source>
        <dbReference type="ARBA" id="ARBA00022722"/>
    </source>
</evidence>
<dbReference type="Pfam" id="PF17917">
    <property type="entry name" value="RT_RNaseH"/>
    <property type="match status" value="1"/>
</dbReference>
<proteinExistence type="predicted"/>
<keyword evidence="4" id="KW-0540">Nuclease</keyword>
<dbReference type="FunFam" id="3.10.20.370:FF:000001">
    <property type="entry name" value="Retrovirus-related Pol polyprotein from transposon 17.6-like protein"/>
    <property type="match status" value="1"/>
</dbReference>
<evidence type="ECO:0000313" key="10">
    <source>
        <dbReference type="EMBL" id="CAD1571154.1"/>
    </source>
</evidence>
<dbReference type="Gene3D" id="3.30.420.10">
    <property type="entry name" value="Ribonuclease H-like superfamily/Ribonuclease H"/>
    <property type="match status" value="1"/>
</dbReference>
<dbReference type="GO" id="GO:0004519">
    <property type="term" value="F:endonuclease activity"/>
    <property type="evidence" value="ECO:0007669"/>
    <property type="project" value="UniProtKB-KW"/>
</dbReference>
<evidence type="ECO:0000259" key="9">
    <source>
        <dbReference type="Pfam" id="PF17921"/>
    </source>
</evidence>
<dbReference type="GO" id="GO:0003676">
    <property type="term" value="F:nucleic acid binding"/>
    <property type="evidence" value="ECO:0007669"/>
    <property type="project" value="InterPro"/>
</dbReference>
<keyword evidence="6" id="KW-0378">Hydrolase</keyword>
<evidence type="ECO:0000256" key="2">
    <source>
        <dbReference type="ARBA" id="ARBA00022679"/>
    </source>
</evidence>
<dbReference type="SUPFAM" id="SSF56672">
    <property type="entry name" value="DNA/RNA polymerases"/>
    <property type="match status" value="1"/>
</dbReference>
<dbReference type="InterPro" id="IPR041373">
    <property type="entry name" value="RT_RNaseH"/>
</dbReference>
<accession>A0A6V7L5H4</accession>
<dbReference type="EMBL" id="CADCXW020000333">
    <property type="protein sequence ID" value="CAD1571154.1"/>
    <property type="molecule type" value="Genomic_DNA"/>
</dbReference>
<evidence type="ECO:0000256" key="7">
    <source>
        <dbReference type="ARBA" id="ARBA00022918"/>
    </source>
</evidence>
<dbReference type="CDD" id="cd09274">
    <property type="entry name" value="RNase_HI_RT_Ty3"/>
    <property type="match status" value="1"/>
</dbReference>
<evidence type="ECO:0000259" key="8">
    <source>
        <dbReference type="Pfam" id="PF17917"/>
    </source>
</evidence>
<keyword evidence="2" id="KW-0808">Transferase</keyword>
<evidence type="ECO:0000256" key="1">
    <source>
        <dbReference type="ARBA" id="ARBA00012493"/>
    </source>
</evidence>
<dbReference type="AlphaFoldDB" id="A0A6V7L5H4"/>
<dbReference type="EC" id="2.7.7.49" evidence="1"/>
<evidence type="ECO:0000256" key="3">
    <source>
        <dbReference type="ARBA" id="ARBA00022695"/>
    </source>
</evidence>
<dbReference type="InterPro" id="IPR012337">
    <property type="entry name" value="RNaseH-like_sf"/>
</dbReference>
<evidence type="ECO:0000256" key="5">
    <source>
        <dbReference type="ARBA" id="ARBA00022759"/>
    </source>
</evidence>
<dbReference type="Gene3D" id="1.10.340.70">
    <property type="match status" value="1"/>
</dbReference>
<gene>
    <name evidence="10" type="ORF">BBRV_LOCUS96628</name>
</gene>
<name>A0A6V7L5H4_9HYME</name>
<dbReference type="InterPro" id="IPR043128">
    <property type="entry name" value="Rev_trsase/Diguanyl_cyclase"/>
</dbReference>
<dbReference type="SUPFAM" id="SSF53098">
    <property type="entry name" value="Ribonuclease H-like"/>
    <property type="match status" value="1"/>
</dbReference>
<dbReference type="Gene3D" id="3.30.70.270">
    <property type="match status" value="1"/>
</dbReference>
<dbReference type="InterPro" id="IPR050951">
    <property type="entry name" value="Retrovirus_Pol_polyprotein"/>
</dbReference>
<dbReference type="InterPro" id="IPR043502">
    <property type="entry name" value="DNA/RNA_pol_sf"/>
</dbReference>
<feature type="domain" description="Reverse transcriptase RNase H-like" evidence="8">
    <location>
        <begin position="57"/>
        <end position="165"/>
    </location>
</feature>
<keyword evidence="7" id="KW-0695">RNA-directed DNA polymerase</keyword>
<dbReference type="PANTHER" id="PTHR37984:SF5">
    <property type="entry name" value="PROTEIN NYNRIN-LIKE"/>
    <property type="match status" value="1"/>
</dbReference>